<reference evidence="6 14" key="5">
    <citation type="submission" date="2020-07" db="EMBL/GenBank/DDBJ databases">
        <title>Bacterial metabolism rescues the inhibition of intestinal drug absorption by food and drug additives.</title>
        <authorList>
            <person name="Zou L."/>
            <person name="Spanogiannopoulos P."/>
            <person name="Chien H.-C."/>
            <person name="Pieper L.M."/>
            <person name="Cai W."/>
            <person name="Khuri N."/>
            <person name="Pottel J."/>
            <person name="Vora B."/>
            <person name="Ni Z."/>
            <person name="Tsakalozou E."/>
            <person name="Zhang W."/>
            <person name="Shoichet B.K."/>
            <person name="Giacomini K.M."/>
            <person name="Turnbaugh P.J."/>
        </authorList>
    </citation>
    <scope>NUCLEOTIDE SEQUENCE [LARGE SCALE GENOMIC DNA]</scope>
    <source>
        <strain evidence="6 14">B33</strain>
    </source>
</reference>
<dbReference type="GeneID" id="29795551"/>
<reference evidence="7 9" key="2">
    <citation type="journal article" date="2019" name="Nat. Commun.">
        <title>Gram positive-like bacteriocins with broad spectrum anti-Bacteroidales activity encoded on mobile elements of the human gut microbiota.</title>
        <authorList>
            <person name="Bechon N."/>
            <person name="Coyne M.J.Jr."/>
            <person name="Laclare-Mceneany V."/>
            <person name="Chatzidaki-Livanis M."/>
            <person name="Ghigo J.-M."/>
            <person name="Comstock L.E."/>
        </authorList>
    </citation>
    <scope>NUCLEOTIDE SEQUENCE [LARGE SCALE GENOMIC DNA]</scope>
    <source>
        <strain evidence="7 9">CL01T12C17</strain>
    </source>
</reference>
<evidence type="ECO:0000313" key="8">
    <source>
        <dbReference type="Proteomes" id="UP000095333"/>
    </source>
</evidence>
<reference evidence="1 8" key="1">
    <citation type="submission" date="2015-09" db="EMBL/GenBank/DDBJ databases">
        <authorList>
            <consortium name="Pathogen Informatics"/>
        </authorList>
    </citation>
    <scope>NUCLEOTIDE SEQUENCE [LARGE SCALE GENOMIC DNA]</scope>
    <source>
        <strain evidence="1 8">2789STDY5834842</strain>
    </source>
</reference>
<dbReference type="EMBL" id="WDAY01000004">
    <property type="protein sequence ID" value="KAB6563229.1"/>
    <property type="molecule type" value="Genomic_DNA"/>
</dbReference>
<name>A0A173ZDX9_PHOVU</name>
<dbReference type="Proteomes" id="UP000433382">
    <property type="component" value="Unassembled WGS sequence"/>
</dbReference>
<dbReference type="EMBL" id="WDBI01000001">
    <property type="protein sequence ID" value="KAB6530430.1"/>
    <property type="molecule type" value="Genomic_DNA"/>
</dbReference>
<dbReference type="Proteomes" id="UP000437431">
    <property type="component" value="Unassembled WGS sequence"/>
</dbReference>
<reference evidence="10 11" key="3">
    <citation type="journal article" date="2019" name="Nat. Med.">
        <title>A library of human gut bacterial isolates paired with longitudinal multiomics data enables mechanistic microbiome research.</title>
        <authorList>
            <person name="Poyet M."/>
            <person name="Groussin M."/>
            <person name="Gibbons S.M."/>
            <person name="Avila-Pacheco J."/>
            <person name="Jiang X."/>
            <person name="Kearney S.M."/>
            <person name="Perrotta A.R."/>
            <person name="Berdy B."/>
            <person name="Zhao S."/>
            <person name="Lieberman T.D."/>
            <person name="Swanson P.K."/>
            <person name="Smith M."/>
            <person name="Roesemann S."/>
            <person name="Alexander J.E."/>
            <person name="Rich S.A."/>
            <person name="Livny J."/>
            <person name="Vlamakis H."/>
            <person name="Clish C."/>
            <person name="Bullock K."/>
            <person name="Deik A."/>
            <person name="Scott J."/>
            <person name="Pierce K.A."/>
            <person name="Xavier R.J."/>
            <person name="Alm E.J."/>
        </authorList>
    </citation>
    <scope>NUCLEOTIDE SEQUENCE [LARGE SCALE GENOMIC DNA]</scope>
    <source>
        <strain evidence="4 11">BIOML-A111</strain>
        <strain evidence="3 13">BIOML-A122</strain>
        <strain evidence="2 10">BIOML-A73</strain>
        <strain evidence="5 12">BIOML-A98</strain>
    </source>
</reference>
<dbReference type="AlphaFoldDB" id="A0A173ZDX9"/>
<dbReference type="Proteomes" id="UP000408523">
    <property type="component" value="Unassembled WGS sequence"/>
</dbReference>
<evidence type="ECO:0000313" key="5">
    <source>
        <dbReference type="EMBL" id="KAB6641029.1"/>
    </source>
</evidence>
<evidence type="ECO:0000313" key="9">
    <source>
        <dbReference type="Proteomes" id="UP000408523"/>
    </source>
</evidence>
<evidence type="ECO:0000313" key="7">
    <source>
        <dbReference type="EMBL" id="TSE48826.1"/>
    </source>
</evidence>
<dbReference type="EMBL" id="JABWDJ010000022">
    <property type="protein sequence ID" value="NVB73389.1"/>
    <property type="molecule type" value="Genomic_DNA"/>
</dbReference>
<protein>
    <submittedName>
        <fullName evidence="1">Uncharacterized protein</fullName>
    </submittedName>
</protein>
<dbReference type="Proteomes" id="UP000524321">
    <property type="component" value="Unassembled WGS sequence"/>
</dbReference>
<dbReference type="EMBL" id="RWHZ01000022">
    <property type="protein sequence ID" value="TSE48826.1"/>
    <property type="molecule type" value="Genomic_DNA"/>
</dbReference>
<gene>
    <name evidence="7" type="ORF">EH214_01981</name>
    <name evidence="1" type="ORF">ERS852457_00761</name>
    <name evidence="2" type="ORF">GAY01_05190</name>
    <name evidence="5" type="ORF">GAY12_00445</name>
    <name evidence="4" type="ORF">GAY79_03900</name>
    <name evidence="3" type="ORF">GAY98_01490</name>
    <name evidence="6" type="ORF">HUV05_07615</name>
</gene>
<proteinExistence type="predicted"/>
<evidence type="ECO:0000313" key="1">
    <source>
        <dbReference type="EMBL" id="CUN74424.1"/>
    </source>
</evidence>
<dbReference type="EMBL" id="WCZM01000006">
    <property type="protein sequence ID" value="KAB3572633.1"/>
    <property type="molecule type" value="Genomic_DNA"/>
</dbReference>
<organism evidence="1 8">
    <name type="scientific">Phocaeicola vulgatus</name>
    <name type="common">Bacteroides vulgatus</name>
    <dbReference type="NCBI Taxonomy" id="821"/>
    <lineage>
        <taxon>Bacteria</taxon>
        <taxon>Pseudomonadati</taxon>
        <taxon>Bacteroidota</taxon>
        <taxon>Bacteroidia</taxon>
        <taxon>Bacteroidales</taxon>
        <taxon>Bacteroidaceae</taxon>
        <taxon>Phocaeicola</taxon>
    </lineage>
</organism>
<evidence type="ECO:0000313" key="13">
    <source>
        <dbReference type="Proteomes" id="UP000469427"/>
    </source>
</evidence>
<evidence type="ECO:0000313" key="14">
    <source>
        <dbReference type="Proteomes" id="UP000524321"/>
    </source>
</evidence>
<evidence type="ECO:0000313" key="3">
    <source>
        <dbReference type="EMBL" id="KAB6530430.1"/>
    </source>
</evidence>
<dbReference type="Proteomes" id="UP000462015">
    <property type="component" value="Unassembled WGS sequence"/>
</dbReference>
<dbReference type="RefSeq" id="WP_004319351.1">
    <property type="nucleotide sequence ID" value="NZ_CAXTCG010000076.1"/>
</dbReference>
<evidence type="ECO:0000313" key="6">
    <source>
        <dbReference type="EMBL" id="NVB73389.1"/>
    </source>
</evidence>
<reference evidence="6 14" key="4">
    <citation type="submission" date="2020-04" db="EMBL/GenBank/DDBJ databases">
        <authorList>
            <person name="Pieper L."/>
        </authorList>
    </citation>
    <scope>NUCLEOTIDE SEQUENCE [LARGE SCALE GENOMIC DNA]</scope>
    <source>
        <strain evidence="6 14">B33</strain>
    </source>
</reference>
<dbReference type="EMBL" id="WDAL01000001">
    <property type="protein sequence ID" value="KAB6641029.1"/>
    <property type="molecule type" value="Genomic_DNA"/>
</dbReference>
<evidence type="ECO:0000313" key="12">
    <source>
        <dbReference type="Proteomes" id="UP000462015"/>
    </source>
</evidence>
<evidence type="ECO:0000313" key="11">
    <source>
        <dbReference type="Proteomes" id="UP000437431"/>
    </source>
</evidence>
<dbReference type="EMBL" id="CYZI01000002">
    <property type="protein sequence ID" value="CUN74424.1"/>
    <property type="molecule type" value="Genomic_DNA"/>
</dbReference>
<evidence type="ECO:0000313" key="4">
    <source>
        <dbReference type="EMBL" id="KAB6563229.1"/>
    </source>
</evidence>
<dbReference type="Proteomes" id="UP000095333">
    <property type="component" value="Unassembled WGS sequence"/>
</dbReference>
<dbReference type="Proteomes" id="UP000469427">
    <property type="component" value="Unassembled WGS sequence"/>
</dbReference>
<sequence>MNNLVIYNEAEINSVEICVLPPLFKVKVVMDSDTDATVTITDINGAEDFASVCIETNRKELSDVQFTDKERLYIGREVARCIAADIALFVGHGIVPYECYDEHPTFDLFKFSDKWENDLAFGIRKVYFARCDGSQKQ</sequence>
<evidence type="ECO:0000313" key="10">
    <source>
        <dbReference type="Proteomes" id="UP000433382"/>
    </source>
</evidence>
<evidence type="ECO:0000313" key="2">
    <source>
        <dbReference type="EMBL" id="KAB3572633.1"/>
    </source>
</evidence>
<accession>A0A173ZDX9</accession>